<evidence type="ECO:0000313" key="12">
    <source>
        <dbReference type="EMBL" id="TCL67424.1"/>
    </source>
</evidence>
<reference evidence="12 13" key="1">
    <citation type="submission" date="2019-03" db="EMBL/GenBank/DDBJ databases">
        <title>Genomic Encyclopedia of Type Strains, Phase IV (KMG-IV): sequencing the most valuable type-strain genomes for metagenomic binning, comparative biology and taxonomic classification.</title>
        <authorList>
            <person name="Goeker M."/>
        </authorList>
    </citation>
    <scope>NUCLEOTIDE SEQUENCE [LARGE SCALE GENOMIC DNA]</scope>
    <source>
        <strain evidence="12 13">LX-B</strain>
    </source>
</reference>
<dbReference type="GO" id="GO:0005886">
    <property type="term" value="C:plasma membrane"/>
    <property type="evidence" value="ECO:0007669"/>
    <property type="project" value="UniProtKB-SubCell"/>
</dbReference>
<evidence type="ECO:0000256" key="5">
    <source>
        <dbReference type="ARBA" id="ARBA00022519"/>
    </source>
</evidence>
<dbReference type="Pfam" id="PF00482">
    <property type="entry name" value="T2SSF"/>
    <property type="match status" value="2"/>
</dbReference>
<evidence type="ECO:0000256" key="2">
    <source>
        <dbReference type="ARBA" id="ARBA00005745"/>
    </source>
</evidence>
<feature type="domain" description="Type II secretion system protein GspF" evidence="11">
    <location>
        <begin position="68"/>
        <end position="191"/>
    </location>
</feature>
<evidence type="ECO:0000256" key="10">
    <source>
        <dbReference type="SAM" id="Phobius"/>
    </source>
</evidence>
<dbReference type="Gene3D" id="1.20.81.30">
    <property type="entry name" value="Type II secretion system (T2SS), domain F"/>
    <property type="match status" value="2"/>
</dbReference>
<proteinExistence type="inferred from homology"/>
<evidence type="ECO:0000256" key="6">
    <source>
        <dbReference type="ARBA" id="ARBA00022692"/>
    </source>
</evidence>
<evidence type="ECO:0000256" key="1">
    <source>
        <dbReference type="ARBA" id="ARBA00004429"/>
    </source>
</evidence>
<dbReference type="PANTHER" id="PTHR30012:SF0">
    <property type="entry name" value="TYPE II SECRETION SYSTEM PROTEIN F-RELATED"/>
    <property type="match status" value="1"/>
</dbReference>
<dbReference type="InterPro" id="IPR042094">
    <property type="entry name" value="T2SS_GspF_sf"/>
</dbReference>
<keyword evidence="7 10" id="KW-1133">Transmembrane helix</keyword>
<feature type="transmembrane region" description="Helical" evidence="10">
    <location>
        <begin position="375"/>
        <end position="395"/>
    </location>
</feature>
<dbReference type="GO" id="GO:0015628">
    <property type="term" value="P:protein secretion by the type II secretion system"/>
    <property type="evidence" value="ECO:0007669"/>
    <property type="project" value="TreeGrafter"/>
</dbReference>
<evidence type="ECO:0000259" key="11">
    <source>
        <dbReference type="Pfam" id="PF00482"/>
    </source>
</evidence>
<keyword evidence="3 9" id="KW-0813">Transport</keyword>
<dbReference type="Proteomes" id="UP000295008">
    <property type="component" value="Unassembled WGS sequence"/>
</dbReference>
<dbReference type="EMBL" id="SLUN01000014">
    <property type="protein sequence ID" value="TCL67424.1"/>
    <property type="molecule type" value="Genomic_DNA"/>
</dbReference>
<keyword evidence="6 9" id="KW-0812">Transmembrane</keyword>
<sequence>MPTYRYQARERSGKVKAGLIDANSEREAGARLRQDGLYITAIQPLLELRGRTQSNPNRKIKLRDLLLFTRQFAVLIRAGVNLVSCLNLLAQQNDNHHFAMIINQIRRDVEGGESLHGALSKHPRAFPAIYIHMVEAGEASGQLDTVLERLTQHLQRDMELRKKVIGSLTYPIIIALVAILSVTVLMVFVLPKLLETFTSAGIPLPLFTKMLMGFCYGVRDYWYIIFGLFFGGLFGFGAYRNTMPGRRATDKILYTMPVIGPVVQKLSIARFTRTLATLLESGIQITTGLEIVERLAGNMVVANAIKAARTSITKGTGFAQPLAELKVFPVLVTQMIGVGEETGELSNMLTEIADFYEREAEYAVTTLTTMIEPAIIVLMGGAVALIVAAVMLPMFEMNSGGLLR</sequence>
<evidence type="ECO:0000256" key="8">
    <source>
        <dbReference type="ARBA" id="ARBA00023136"/>
    </source>
</evidence>
<dbReference type="RefSeq" id="WP_132014673.1">
    <property type="nucleotide sequence ID" value="NZ_SLUN01000014.1"/>
</dbReference>
<keyword evidence="13" id="KW-1185">Reference proteome</keyword>
<dbReference type="InterPro" id="IPR003004">
    <property type="entry name" value="GspF/PilC"/>
</dbReference>
<protein>
    <submittedName>
        <fullName evidence="12">Type IV pilus assembly protein PilC</fullName>
    </submittedName>
</protein>
<dbReference type="FunFam" id="1.20.81.30:FF:000001">
    <property type="entry name" value="Type II secretion system protein F"/>
    <property type="match status" value="2"/>
</dbReference>
<comment type="subcellular location">
    <subcellularLocation>
        <location evidence="1">Cell inner membrane</location>
        <topology evidence="1">Multi-pass membrane protein</topology>
    </subcellularLocation>
    <subcellularLocation>
        <location evidence="9">Cell membrane</location>
        <topology evidence="9">Multi-pass membrane protein</topology>
    </subcellularLocation>
</comment>
<gene>
    <name evidence="12" type="ORF">EDC14_1014114</name>
</gene>
<dbReference type="InterPro" id="IPR001992">
    <property type="entry name" value="T2SS_GspF/T4SS_PilC_CS"/>
</dbReference>
<organism evidence="12 13">
    <name type="scientific">Hydrogenispora ethanolica</name>
    <dbReference type="NCBI Taxonomy" id="1082276"/>
    <lineage>
        <taxon>Bacteria</taxon>
        <taxon>Bacillati</taxon>
        <taxon>Bacillota</taxon>
        <taxon>Hydrogenispora</taxon>
    </lineage>
</organism>
<comment type="similarity">
    <text evidence="2 9">Belongs to the GSP F family.</text>
</comment>
<keyword evidence="4" id="KW-1003">Cell membrane</keyword>
<keyword evidence="8 10" id="KW-0472">Membrane</keyword>
<evidence type="ECO:0000256" key="3">
    <source>
        <dbReference type="ARBA" id="ARBA00022448"/>
    </source>
</evidence>
<dbReference type="PROSITE" id="PS00874">
    <property type="entry name" value="T2SP_F"/>
    <property type="match status" value="1"/>
</dbReference>
<keyword evidence="5" id="KW-0997">Cell inner membrane</keyword>
<dbReference type="InterPro" id="IPR018076">
    <property type="entry name" value="T2SS_GspF_dom"/>
</dbReference>
<dbReference type="PANTHER" id="PTHR30012">
    <property type="entry name" value="GENERAL SECRETION PATHWAY PROTEIN"/>
    <property type="match status" value="1"/>
</dbReference>
<evidence type="ECO:0000313" key="13">
    <source>
        <dbReference type="Proteomes" id="UP000295008"/>
    </source>
</evidence>
<evidence type="ECO:0000256" key="7">
    <source>
        <dbReference type="ARBA" id="ARBA00022989"/>
    </source>
</evidence>
<comment type="caution">
    <text evidence="12">The sequence shown here is derived from an EMBL/GenBank/DDBJ whole genome shotgun (WGS) entry which is preliminary data.</text>
</comment>
<feature type="domain" description="Type II secretion system protein GspF" evidence="11">
    <location>
        <begin position="271"/>
        <end position="393"/>
    </location>
</feature>
<evidence type="ECO:0000256" key="9">
    <source>
        <dbReference type="RuleBase" id="RU003923"/>
    </source>
</evidence>
<dbReference type="PRINTS" id="PR00812">
    <property type="entry name" value="BCTERIALGSPF"/>
</dbReference>
<dbReference type="OrthoDB" id="9805682at2"/>
<feature type="transmembrane region" description="Helical" evidence="10">
    <location>
        <begin position="168"/>
        <end position="190"/>
    </location>
</feature>
<dbReference type="AlphaFoldDB" id="A0A4R1RML0"/>
<evidence type="ECO:0000256" key="4">
    <source>
        <dbReference type="ARBA" id="ARBA00022475"/>
    </source>
</evidence>
<name>A0A4R1RML0_HYDET</name>
<accession>A0A4R1RML0</accession>
<feature type="transmembrane region" description="Helical" evidence="10">
    <location>
        <begin position="221"/>
        <end position="239"/>
    </location>
</feature>